<protein>
    <recommendedName>
        <fullName evidence="3">Lipoprotein</fullName>
    </recommendedName>
</protein>
<evidence type="ECO:0000313" key="2">
    <source>
        <dbReference type="Proteomes" id="UP000777935"/>
    </source>
</evidence>
<evidence type="ECO:0000313" key="1">
    <source>
        <dbReference type="EMBL" id="NSX53654.1"/>
    </source>
</evidence>
<gene>
    <name evidence="1" type="ORF">HRQ87_02465</name>
</gene>
<dbReference type="RefSeq" id="WP_174134845.1">
    <property type="nucleotide sequence ID" value="NZ_JABUFE010000001.1"/>
</dbReference>
<name>A0ABX2ILB1_9RHOB</name>
<organism evidence="1 2">
    <name type="scientific">Parasulfitobacter algicola</name>
    <dbReference type="NCBI Taxonomy" id="2614809"/>
    <lineage>
        <taxon>Bacteria</taxon>
        <taxon>Pseudomonadati</taxon>
        <taxon>Pseudomonadota</taxon>
        <taxon>Alphaproteobacteria</taxon>
        <taxon>Rhodobacterales</taxon>
        <taxon>Roseobacteraceae</taxon>
        <taxon>Parasulfitobacter</taxon>
    </lineage>
</organism>
<comment type="caution">
    <text evidence="1">The sequence shown here is derived from an EMBL/GenBank/DDBJ whole genome shotgun (WGS) entry which is preliminary data.</text>
</comment>
<dbReference type="EMBL" id="JABUFE010000001">
    <property type="protein sequence ID" value="NSX53654.1"/>
    <property type="molecule type" value="Genomic_DNA"/>
</dbReference>
<dbReference type="Proteomes" id="UP000777935">
    <property type="component" value="Unassembled WGS sequence"/>
</dbReference>
<sequence length="177" mass="19087">MRFAILSAFILSACTSIVPTTALRLSTISPFEADPAGFALAITMPKGFDIEPKSARLVFIVTRNDTYEARKETFVLDRIDADQTVFRVAPNDLDALRAIQAVAKQWKAESNDTNGSLGVTLTPCKLGAGPAEDARVSVAIRVKKDGPFMPLVRNAPIAAVAEQAQLHQMGNCSIVRN</sequence>
<accession>A0ABX2ILB1</accession>
<proteinExistence type="predicted"/>
<evidence type="ECO:0008006" key="3">
    <source>
        <dbReference type="Google" id="ProtNLM"/>
    </source>
</evidence>
<reference evidence="1 2" key="1">
    <citation type="submission" date="2020-06" db="EMBL/GenBank/DDBJ databases">
        <title>Sulfitobacter algicola sp. nov., isolated from green algae.</title>
        <authorList>
            <person name="Wang C."/>
        </authorList>
    </citation>
    <scope>NUCLEOTIDE SEQUENCE [LARGE SCALE GENOMIC DNA]</scope>
    <source>
        <strain evidence="1 2">1151</strain>
    </source>
</reference>
<keyword evidence="2" id="KW-1185">Reference proteome</keyword>